<name>A0A6P8IXU7_ACTTE</name>
<evidence type="ECO:0000259" key="6">
    <source>
        <dbReference type="Pfam" id="PF03088"/>
    </source>
</evidence>
<dbReference type="InterPro" id="IPR011042">
    <property type="entry name" value="6-blade_b-propeller_TolB-like"/>
</dbReference>
<comment type="similarity">
    <text evidence="1">Belongs to the strictosidine synthase family.</text>
</comment>
<evidence type="ECO:0000256" key="4">
    <source>
        <dbReference type="SAM" id="MobiDB-lite"/>
    </source>
</evidence>
<evidence type="ECO:0000256" key="2">
    <source>
        <dbReference type="ARBA" id="ARBA00022553"/>
    </source>
</evidence>
<evidence type="ECO:0000256" key="3">
    <source>
        <dbReference type="ARBA" id="ARBA00023180"/>
    </source>
</evidence>
<evidence type="ECO:0000313" key="8">
    <source>
        <dbReference type="RefSeq" id="XP_031572251.1"/>
    </source>
</evidence>
<keyword evidence="5" id="KW-0472">Membrane</keyword>
<keyword evidence="3" id="KW-0325">Glycoprotein</keyword>
<dbReference type="SUPFAM" id="SSF63829">
    <property type="entry name" value="Calcium-dependent phosphotriesterase"/>
    <property type="match status" value="1"/>
</dbReference>
<dbReference type="Proteomes" id="UP000515163">
    <property type="component" value="Unplaced"/>
</dbReference>
<feature type="region of interest" description="Disordered" evidence="4">
    <location>
        <begin position="1"/>
        <end position="21"/>
    </location>
</feature>
<keyword evidence="5" id="KW-1133">Transmembrane helix</keyword>
<proteinExistence type="inferred from homology"/>
<dbReference type="RefSeq" id="XP_031572251.1">
    <property type="nucleotide sequence ID" value="XM_031716391.1"/>
</dbReference>
<dbReference type="Gene3D" id="2.120.10.30">
    <property type="entry name" value="TolB, C-terminal domain"/>
    <property type="match status" value="1"/>
</dbReference>
<dbReference type="Pfam" id="PF03088">
    <property type="entry name" value="Str_synth"/>
    <property type="match status" value="1"/>
</dbReference>
<feature type="domain" description="Strictosidine synthase conserved region" evidence="6">
    <location>
        <begin position="192"/>
        <end position="278"/>
    </location>
</feature>
<feature type="transmembrane region" description="Helical" evidence="5">
    <location>
        <begin position="26"/>
        <end position="49"/>
    </location>
</feature>
<dbReference type="InParanoid" id="A0A6P8IXU7"/>
<dbReference type="GeneID" id="116306351"/>
<dbReference type="OrthoDB" id="5307922at2759"/>
<reference evidence="8" key="1">
    <citation type="submission" date="2025-08" db="UniProtKB">
        <authorList>
            <consortium name="RefSeq"/>
        </authorList>
    </citation>
    <scope>IDENTIFICATION</scope>
    <source>
        <tissue evidence="8">Tentacle</tissue>
    </source>
</reference>
<keyword evidence="2" id="KW-0597">Phosphoprotein</keyword>
<dbReference type="Pfam" id="PF20067">
    <property type="entry name" value="SSL_N"/>
    <property type="match status" value="1"/>
</dbReference>
<dbReference type="PANTHER" id="PTHR10426:SF88">
    <property type="entry name" value="ADIPOCYTE PLASMA MEMBRANE-ASSOCIATED PROTEIN HEMOMUCIN-RELATED"/>
    <property type="match status" value="1"/>
</dbReference>
<dbReference type="PANTHER" id="PTHR10426">
    <property type="entry name" value="STRICTOSIDINE SYNTHASE-RELATED"/>
    <property type="match status" value="1"/>
</dbReference>
<dbReference type="AlphaFoldDB" id="A0A6P8IXU7"/>
<dbReference type="GO" id="GO:0012505">
    <property type="term" value="C:endomembrane system"/>
    <property type="evidence" value="ECO:0007669"/>
    <property type="project" value="TreeGrafter"/>
</dbReference>
<sequence length="401" mass="43944">MAKDKIADNQTDKKSKEVNHEANGRSCMGICTVVLLVIVGLFAATVLLVPSPIDPKPFSLPEPLPKLEGPLEQNEELRKTERLYKGQIAGPESIAIDSEGTVYTGLADGRIVKFVDGKIVDVARTGKPPCDLPELESTCGRPLGMRFNRYGTKLIVADAYYGLLEVDVLSGSTSTLVPPTPGVHGDPFKFFNDLDIDRKGTIYFTDSSTKWQRKDNRFAILEGDATGRLMAYHKTGELEVLVSGLHFANGVQITTEGDAVLVAETALSRILKYYIKGPDEGKTEVFMDNLPGLPDNIRQSSNGGYWIGFSGVRKAPFSMLDMLAPKPLLRKIIAKLIPQEWIIKLVPKYGLILEVSDAGRILRSFHDPGGQVVSSASEVHEENGVLYIGSYFDTFLGKLKL</sequence>
<accession>A0A6P8IXU7</accession>
<keyword evidence="5" id="KW-0812">Transmembrane</keyword>
<dbReference type="GO" id="GO:0016787">
    <property type="term" value="F:hydrolase activity"/>
    <property type="evidence" value="ECO:0007669"/>
    <property type="project" value="TreeGrafter"/>
</dbReference>
<evidence type="ECO:0000256" key="5">
    <source>
        <dbReference type="SAM" id="Phobius"/>
    </source>
</evidence>
<gene>
    <name evidence="8" type="primary">LOC116306351</name>
</gene>
<dbReference type="FunCoup" id="A0A6P8IXU7">
    <property type="interactions" value="504"/>
</dbReference>
<dbReference type="InterPro" id="IPR018119">
    <property type="entry name" value="Strictosidine_synth_cons-reg"/>
</dbReference>
<dbReference type="KEGG" id="aten:116306351"/>
<organism evidence="7 8">
    <name type="scientific">Actinia tenebrosa</name>
    <name type="common">Australian red waratah sea anemone</name>
    <dbReference type="NCBI Taxonomy" id="6105"/>
    <lineage>
        <taxon>Eukaryota</taxon>
        <taxon>Metazoa</taxon>
        <taxon>Cnidaria</taxon>
        <taxon>Anthozoa</taxon>
        <taxon>Hexacorallia</taxon>
        <taxon>Actiniaria</taxon>
        <taxon>Actiniidae</taxon>
        <taxon>Actinia</taxon>
    </lineage>
</organism>
<keyword evidence="7" id="KW-1185">Reference proteome</keyword>
<evidence type="ECO:0000313" key="7">
    <source>
        <dbReference type="Proteomes" id="UP000515163"/>
    </source>
</evidence>
<evidence type="ECO:0000256" key="1">
    <source>
        <dbReference type="ARBA" id="ARBA00009191"/>
    </source>
</evidence>
<protein>
    <submittedName>
        <fullName evidence="8">Adipocyte plasma membrane-associated protein-like</fullName>
    </submittedName>
</protein>